<accession>A0ABS6V092</accession>
<evidence type="ECO:0000256" key="1">
    <source>
        <dbReference type="SAM" id="Coils"/>
    </source>
</evidence>
<feature type="transmembrane region" description="Helical" evidence="3">
    <location>
        <begin position="527"/>
        <end position="557"/>
    </location>
</feature>
<dbReference type="InterPro" id="IPR045063">
    <property type="entry name" value="Dynamin_N"/>
</dbReference>
<keyword evidence="3" id="KW-0472">Membrane</keyword>
<dbReference type="Proteomes" id="UP000694287">
    <property type="component" value="Unassembled WGS sequence"/>
</dbReference>
<feature type="region of interest" description="Disordered" evidence="2">
    <location>
        <begin position="1"/>
        <end position="46"/>
    </location>
</feature>
<feature type="compositionally biased region" description="Low complexity" evidence="2">
    <location>
        <begin position="1"/>
        <end position="11"/>
    </location>
</feature>
<protein>
    <submittedName>
        <fullName evidence="5">Dynamin family protein</fullName>
    </submittedName>
</protein>
<dbReference type="InterPro" id="IPR051943">
    <property type="entry name" value="TRAFAC_Dynamin-like_GTPase"/>
</dbReference>
<keyword evidence="3" id="KW-1133">Transmembrane helix</keyword>
<dbReference type="Pfam" id="PF00350">
    <property type="entry name" value="Dynamin_N"/>
    <property type="match status" value="1"/>
</dbReference>
<comment type="caution">
    <text evidence="5">The sequence shown here is derived from an EMBL/GenBank/DDBJ whole genome shotgun (WGS) entry which is preliminary data.</text>
</comment>
<gene>
    <name evidence="5" type="ORF">I4I81_27125</name>
</gene>
<keyword evidence="1" id="KW-0175">Coiled coil</keyword>
<reference evidence="5 6" key="1">
    <citation type="submission" date="2020-11" db="EMBL/GenBank/DDBJ databases">
        <title>Pseudonocardia abyssalis sp. nov. and Pseudonocardia oceani sp. nov., description and phylogenomic analysis of two novel actinomycetes isolated from the deep Southern Ocean.</title>
        <authorList>
            <person name="Parra J."/>
        </authorList>
    </citation>
    <scope>NUCLEOTIDE SEQUENCE [LARGE SCALE GENOMIC DNA]</scope>
    <source>
        <strain evidence="5 6">KRD-168</strain>
    </source>
</reference>
<dbReference type="PANTHER" id="PTHR43681:SF1">
    <property type="entry name" value="SARCALUMENIN"/>
    <property type="match status" value="1"/>
</dbReference>
<evidence type="ECO:0000256" key="3">
    <source>
        <dbReference type="SAM" id="Phobius"/>
    </source>
</evidence>
<evidence type="ECO:0000259" key="4">
    <source>
        <dbReference type="Pfam" id="PF00350"/>
    </source>
</evidence>
<organism evidence="5 6">
    <name type="scientific">Pseudonocardia abyssalis</name>
    <dbReference type="NCBI Taxonomy" id="2792008"/>
    <lineage>
        <taxon>Bacteria</taxon>
        <taxon>Bacillati</taxon>
        <taxon>Actinomycetota</taxon>
        <taxon>Actinomycetes</taxon>
        <taxon>Pseudonocardiales</taxon>
        <taxon>Pseudonocardiaceae</taxon>
        <taxon>Pseudonocardia</taxon>
    </lineage>
</organism>
<feature type="domain" description="Dynamin N-terminal" evidence="4">
    <location>
        <begin position="99"/>
        <end position="261"/>
    </location>
</feature>
<feature type="coiled-coil region" evidence="1">
    <location>
        <begin position="375"/>
        <end position="402"/>
    </location>
</feature>
<evidence type="ECO:0000313" key="5">
    <source>
        <dbReference type="EMBL" id="MBW0137911.1"/>
    </source>
</evidence>
<dbReference type="PANTHER" id="PTHR43681">
    <property type="entry name" value="TRANSMEMBRANE GTPASE FZO"/>
    <property type="match status" value="1"/>
</dbReference>
<name>A0ABS6V092_9PSEU</name>
<sequence length="684" mass="74462">MPRATPTRWCSRPPPTPRRTWCPTACDPSDTRPPPSGGGRRRTPVRCPRLSRVEDPVERPLTVKAVDLALATIAPYNRPDLESRLQQARARLLDDRVRVLVVGEFKQGKSLLVNALLSAPVCPVFDDVATAVSTAVSYADEPVLTLVHTRADGPDGLPTQVRTHRADIPLQDLSDVVAGYVTEARNPQNAQGLAAVEIGIPRTILQAGLEVVDTPGVGGLTSIHGAATMAALPSADAVLLVSDASQEYTAPELEFLRQAIRLCPNVACVLTKTDMYPEWRRIAELDRRHLRDAGIEAELIAVSSTVRWQAVVTADAALNAESGFPALETYLARKVLGQADLLARRSTVHDVVAVTDQLRDGLRAEESSHRDPNGVQDLIRSLRGAQERAAALKERSARWQHTLGDGVADLNADIDHDLRDRMREITRLAEEEIDDGGDPTKNWDQLSAWIQQQVAAAASTNFLWATQRARFLAGQVASHFAEDREAVLPALRTEASAAVGAAREMRVRDGEPWNLGQQALAGLRGGYIGVLMFGLLGTLVGLTLINPFSLGAGLLLGGKTISDERRRIVSRRQGEAKGAVRRYVDDVTFQVGKDSRDMLRDVQRDLRDHFGELAEQLNTSLKDSLSTAERSVKTTEGERARRLAQIPEQIAALEKLQARVRTLVPATGAQPGRIAVEPVPVPTP</sequence>
<evidence type="ECO:0000313" key="6">
    <source>
        <dbReference type="Proteomes" id="UP000694287"/>
    </source>
</evidence>
<proteinExistence type="predicted"/>
<dbReference type="EMBL" id="JADQDK010000001">
    <property type="protein sequence ID" value="MBW0137911.1"/>
    <property type="molecule type" value="Genomic_DNA"/>
</dbReference>
<feature type="compositionally biased region" description="Low complexity" evidence="2">
    <location>
        <begin position="18"/>
        <end position="28"/>
    </location>
</feature>
<evidence type="ECO:0000256" key="2">
    <source>
        <dbReference type="SAM" id="MobiDB-lite"/>
    </source>
</evidence>
<keyword evidence="6" id="KW-1185">Reference proteome</keyword>
<keyword evidence="3" id="KW-0812">Transmembrane</keyword>